<proteinExistence type="predicted"/>
<evidence type="ECO:0008006" key="2">
    <source>
        <dbReference type="Google" id="ProtNLM"/>
    </source>
</evidence>
<comment type="caution">
    <text evidence="1">The sequence shown here is derived from an EMBL/GenBank/DDBJ whole genome shotgun (WGS) entry which is preliminary data.</text>
</comment>
<dbReference type="PANTHER" id="PTHR39662:SF1">
    <property type="entry name" value="DUF354 DOMAIN-CONTAINING PROTEIN"/>
    <property type="match status" value="1"/>
</dbReference>
<protein>
    <recommendedName>
        <fullName evidence="2">DUF354 domain-containing protein</fullName>
    </recommendedName>
</protein>
<gene>
    <name evidence="1" type="ORF">S12H4_09088</name>
</gene>
<dbReference type="SUPFAM" id="SSF53756">
    <property type="entry name" value="UDP-Glycosyltransferase/glycogen phosphorylase"/>
    <property type="match status" value="1"/>
</dbReference>
<dbReference type="PANTHER" id="PTHR39662">
    <property type="entry name" value="DUF354 DOMAIN-CONTAINING PROTEIN-RELATED"/>
    <property type="match status" value="1"/>
</dbReference>
<reference evidence="1" key="1">
    <citation type="journal article" date="2014" name="Front. Microbiol.">
        <title>High frequency of phylogenetically diverse reductive dehalogenase-homologous genes in deep subseafloor sedimentary metagenomes.</title>
        <authorList>
            <person name="Kawai M."/>
            <person name="Futagami T."/>
            <person name="Toyoda A."/>
            <person name="Takaki Y."/>
            <person name="Nishi S."/>
            <person name="Hori S."/>
            <person name="Arai W."/>
            <person name="Tsubouchi T."/>
            <person name="Morono Y."/>
            <person name="Uchiyama I."/>
            <person name="Ito T."/>
            <person name="Fujiyama A."/>
            <person name="Inagaki F."/>
            <person name="Takami H."/>
        </authorList>
    </citation>
    <scope>NUCLEOTIDE SEQUENCE</scope>
    <source>
        <strain evidence="1">Expedition CK06-06</strain>
    </source>
</reference>
<accession>X1S1G2</accession>
<dbReference type="InterPro" id="IPR007152">
    <property type="entry name" value="DUF354"/>
</dbReference>
<name>X1S1G2_9ZZZZ</name>
<evidence type="ECO:0000313" key="1">
    <source>
        <dbReference type="EMBL" id="GAI69290.1"/>
    </source>
</evidence>
<sequence length="300" mass="34573">MRILIDIGHPAHVNFFKPIVKIFLKENHKIYITYLKRGSLSNIVKSEFPDIFSKAVGKHTGTKFSIVIQANLLKFLKFIPIIIKYKIDLGLSVGSFTLGAALKLLNKPNIQFDDDPERRWNVILEKLTSSVLIFPPIIRPSKRIIIMNALKEWSYLSPNTYLPDISILNHYELNPKEYLFIREVSTQTLNYSHQKPNLIASIAHRLPQNFKILLSLEDKTRINDYPNEWILLEEPVKDIHSLIFFSKCLISSGDSMAREAAILGVPSIYCGSRKMKANDILIEKGMLFHINPDQKYLYSF</sequence>
<dbReference type="EMBL" id="BARW01003625">
    <property type="protein sequence ID" value="GAI69290.1"/>
    <property type="molecule type" value="Genomic_DNA"/>
</dbReference>
<dbReference type="Pfam" id="PF04007">
    <property type="entry name" value="DUF354"/>
    <property type="match status" value="2"/>
</dbReference>
<organism evidence="1">
    <name type="scientific">marine sediment metagenome</name>
    <dbReference type="NCBI Taxonomy" id="412755"/>
    <lineage>
        <taxon>unclassified sequences</taxon>
        <taxon>metagenomes</taxon>
        <taxon>ecological metagenomes</taxon>
    </lineage>
</organism>
<dbReference type="AlphaFoldDB" id="X1S1G2"/>